<reference evidence="1 2" key="1">
    <citation type="submission" date="2014-07" db="EMBL/GenBank/DDBJ databases">
        <title>Genome Sequencing of Dermacoccus nishinomiyaensis.</title>
        <authorList>
            <person name="Hong K.W."/>
            <person name="Chan K.G."/>
        </authorList>
    </citation>
    <scope>NUCLEOTIDE SEQUENCE [LARGE SCALE GENOMIC DNA]</scope>
    <source>
        <strain evidence="1 2">M25</strain>
    </source>
</reference>
<gene>
    <name evidence="1" type="ORF">HX89_08555</name>
</gene>
<keyword evidence="2" id="KW-1185">Reference proteome</keyword>
<sequence>MLGDALGVLLAQGTQLLTHRLVELITRDVLRQHRLRLATGTLVPHGLRVPAARATNRRLLVRPAGTAVPPAGEPATVVAADILTETATPLVTTIRTASVTATLITPGRATLVPATVITTETPTILTTPLVLPTRSAIAAVVPPTVVPTEPPTIVTAALITTEPPTIVTTEGTAIVTTPLVVPTRATVATLIATETSTVVTAVAAPSMAASLVAT</sequence>
<name>A0A075JGH1_9MICO</name>
<dbReference type="AlphaFoldDB" id="A0A075JGH1"/>
<accession>A0A075JGH1</accession>
<dbReference type="HOGENOM" id="CLU_1287079_0_0_11"/>
<evidence type="ECO:0000313" key="1">
    <source>
        <dbReference type="EMBL" id="AIF40984.1"/>
    </source>
</evidence>
<proteinExistence type="predicted"/>
<dbReference type="EMBL" id="CP008889">
    <property type="protein sequence ID" value="AIF40984.1"/>
    <property type="molecule type" value="Genomic_DNA"/>
</dbReference>
<evidence type="ECO:0000313" key="2">
    <source>
        <dbReference type="Proteomes" id="UP000027986"/>
    </source>
</evidence>
<dbReference type="Proteomes" id="UP000027986">
    <property type="component" value="Chromosome"/>
</dbReference>
<dbReference type="KEGG" id="dni:HX89_08555"/>
<protein>
    <submittedName>
        <fullName evidence="1">Uncharacterized protein</fullName>
    </submittedName>
</protein>
<organism evidence="1 2">
    <name type="scientific">Dermacoccus nishinomiyaensis</name>
    <dbReference type="NCBI Taxonomy" id="1274"/>
    <lineage>
        <taxon>Bacteria</taxon>
        <taxon>Bacillati</taxon>
        <taxon>Actinomycetota</taxon>
        <taxon>Actinomycetes</taxon>
        <taxon>Micrococcales</taxon>
        <taxon>Dermacoccaceae</taxon>
        <taxon>Dermacoccus</taxon>
    </lineage>
</organism>